<keyword evidence="5" id="KW-1185">Reference proteome</keyword>
<keyword evidence="2" id="KW-0560">Oxidoreductase</keyword>
<dbReference type="PANTHER" id="PTHR24321:SF8">
    <property type="entry name" value="ESTRADIOL 17-BETA-DEHYDROGENASE 8-RELATED"/>
    <property type="match status" value="1"/>
</dbReference>
<dbReference type="PANTHER" id="PTHR24321">
    <property type="entry name" value="DEHYDROGENASES, SHORT CHAIN"/>
    <property type="match status" value="1"/>
</dbReference>
<keyword evidence="3" id="KW-0732">Signal</keyword>
<dbReference type="PRINTS" id="PR00081">
    <property type="entry name" value="GDHRDH"/>
</dbReference>
<evidence type="ECO:0000256" key="1">
    <source>
        <dbReference type="ARBA" id="ARBA00006484"/>
    </source>
</evidence>
<dbReference type="SUPFAM" id="SSF51735">
    <property type="entry name" value="NAD(P)-binding Rossmann-fold domains"/>
    <property type="match status" value="1"/>
</dbReference>
<evidence type="ECO:0000313" key="4">
    <source>
        <dbReference type="EMBL" id="MCP2351576.1"/>
    </source>
</evidence>
<gene>
    <name evidence="4" type="ORF">HD595_007698</name>
</gene>
<dbReference type="Pfam" id="PF13561">
    <property type="entry name" value="adh_short_C2"/>
    <property type="match status" value="1"/>
</dbReference>
<dbReference type="Proteomes" id="UP001320766">
    <property type="component" value="Unassembled WGS sequence"/>
</dbReference>
<proteinExistence type="inferred from homology"/>
<sequence length="252" mass="26209">MRLAGKVAIVTGAAGGIGAATAARFAAEGAFVTCVDLRAEAVAELAGRIGPHAHGIAADVASPDDNARIVEQTVRRFGGVDVFVANAAVQFMGRIDDTAPEQWDRLHAVNLRGVYLGVQAVLPALRHRGGGSIVITASLLGIVGDPDMPAYGAMKGGLRSMARALAAAHGPEGVRVNTICPGDVETELLDDFFAFQPDPHAARERLVERYPLRRFAAPDDVAAAALFLASDDAAYITGTDLVVDGGLLAQIY</sequence>
<evidence type="ECO:0000256" key="3">
    <source>
        <dbReference type="SAM" id="SignalP"/>
    </source>
</evidence>
<feature type="signal peptide" evidence="3">
    <location>
        <begin position="1"/>
        <end position="22"/>
    </location>
</feature>
<dbReference type="InterPro" id="IPR036291">
    <property type="entry name" value="NAD(P)-bd_dom_sf"/>
</dbReference>
<dbReference type="NCBIfam" id="NF005559">
    <property type="entry name" value="PRK07231.1"/>
    <property type="match status" value="1"/>
</dbReference>
<protein>
    <submittedName>
        <fullName evidence="4">NAD(P)-dependent dehydrogenase (Short-subunit alcohol dehydrogenase family)</fullName>
    </submittedName>
</protein>
<dbReference type="EMBL" id="JAMZEC010000001">
    <property type="protein sequence ID" value="MCP2351576.1"/>
    <property type="molecule type" value="Genomic_DNA"/>
</dbReference>
<comment type="caution">
    <text evidence="4">The sequence shown here is derived from an EMBL/GenBank/DDBJ whole genome shotgun (WGS) entry which is preliminary data.</text>
</comment>
<organism evidence="4 5">
    <name type="scientific">Nonomuraea roseoviolacea subsp. carminata</name>
    <dbReference type="NCBI Taxonomy" id="160689"/>
    <lineage>
        <taxon>Bacteria</taxon>
        <taxon>Bacillati</taxon>
        <taxon>Actinomycetota</taxon>
        <taxon>Actinomycetes</taxon>
        <taxon>Streptosporangiales</taxon>
        <taxon>Streptosporangiaceae</taxon>
        <taxon>Nonomuraea</taxon>
    </lineage>
</organism>
<dbReference type="InterPro" id="IPR002347">
    <property type="entry name" value="SDR_fam"/>
</dbReference>
<evidence type="ECO:0000256" key="2">
    <source>
        <dbReference type="ARBA" id="ARBA00023002"/>
    </source>
</evidence>
<comment type="similarity">
    <text evidence="1">Belongs to the short-chain dehydrogenases/reductases (SDR) family.</text>
</comment>
<dbReference type="CDD" id="cd05233">
    <property type="entry name" value="SDR_c"/>
    <property type="match status" value="1"/>
</dbReference>
<dbReference type="RefSeq" id="WP_253777995.1">
    <property type="nucleotide sequence ID" value="NZ_BAAAVE010000047.1"/>
</dbReference>
<reference evidence="4 5" key="1">
    <citation type="submission" date="2022-06" db="EMBL/GenBank/DDBJ databases">
        <title>Sequencing the genomes of 1000 actinobacteria strains.</title>
        <authorList>
            <person name="Klenk H.-P."/>
        </authorList>
    </citation>
    <scope>NUCLEOTIDE SEQUENCE [LARGE SCALE GENOMIC DNA]</scope>
    <source>
        <strain evidence="4 5">DSM 44170</strain>
    </source>
</reference>
<evidence type="ECO:0000313" key="5">
    <source>
        <dbReference type="Proteomes" id="UP001320766"/>
    </source>
</evidence>
<accession>A0ABT1KDZ0</accession>
<dbReference type="Gene3D" id="3.40.50.720">
    <property type="entry name" value="NAD(P)-binding Rossmann-like Domain"/>
    <property type="match status" value="1"/>
</dbReference>
<feature type="chain" id="PRO_5046353247" evidence="3">
    <location>
        <begin position="23"/>
        <end position="252"/>
    </location>
</feature>
<name>A0ABT1KDZ0_9ACTN</name>